<dbReference type="RefSeq" id="WP_155045299.1">
    <property type="nucleotide sequence ID" value="NZ_WMIH01000013.1"/>
</dbReference>
<sequence>MRIVACGDALFSGGNLAERLDPGLVDLLQDSDAAFANAEFICPARTTAPAPRRFMTAVGIEAVDELTSIGINLLSFANNHTGDFGPQGVIDTIEACEARGIMSSGIGRSLSEARMPHFLDTAKGRIGVISTGTTRSAEFTAADAGTGIPARAGLNPLRWGRAYVLPEEQFAQIQKIEDMLGITASRQEIMSVEVIPDPGADRLQFGSFFEGSLWFEKGNTAHIRYHANKDDQAALLANIADAANRSEVVLVSLHAHEGTHENWYSPRPAPFLEEFARKAIDAGATAVIGHGPHMLRGVEIYRGRPIFYSLGSLLMEFEAGMQKMTPEMFAAYGFGRDALPSHLHMSRAADAAGNPIGFNADPRFSRSVVAVLDIDEDRVAVKLVALDLDLNRKRRSERGLPALADRQLARSIAADIADLSQYWGTQVQFDESDGSIRIG</sequence>
<dbReference type="Pfam" id="PF09587">
    <property type="entry name" value="PGA_cap"/>
    <property type="match status" value="1"/>
</dbReference>
<protein>
    <submittedName>
        <fullName evidence="3">CapA family protein</fullName>
    </submittedName>
</protein>
<dbReference type="InterPro" id="IPR029052">
    <property type="entry name" value="Metallo-depent_PP-like"/>
</dbReference>
<evidence type="ECO:0000259" key="2">
    <source>
        <dbReference type="SMART" id="SM00854"/>
    </source>
</evidence>
<feature type="domain" description="Capsule synthesis protein CapA" evidence="2">
    <location>
        <begin position="2"/>
        <end position="317"/>
    </location>
</feature>
<dbReference type="SMART" id="SM00854">
    <property type="entry name" value="PGA_cap"/>
    <property type="match status" value="1"/>
</dbReference>
<dbReference type="PANTHER" id="PTHR33393:SF11">
    <property type="entry name" value="POLYGLUTAMINE SYNTHESIS ACCESSORY PROTEIN RV0574C-RELATED"/>
    <property type="match status" value="1"/>
</dbReference>
<reference evidence="3 4" key="1">
    <citation type="submission" date="2019-11" db="EMBL/GenBank/DDBJ databases">
        <authorList>
            <person name="Dong K."/>
        </authorList>
    </citation>
    <scope>NUCLEOTIDE SEQUENCE [LARGE SCALE GENOMIC DNA]</scope>
    <source>
        <strain evidence="3 4">DK608</strain>
    </source>
</reference>
<organism evidence="3 4">
    <name type="scientific">Paracoccus shanxieyensis</name>
    <dbReference type="NCBI Taxonomy" id="2675752"/>
    <lineage>
        <taxon>Bacteria</taxon>
        <taxon>Pseudomonadati</taxon>
        <taxon>Pseudomonadota</taxon>
        <taxon>Alphaproteobacteria</taxon>
        <taxon>Rhodobacterales</taxon>
        <taxon>Paracoccaceae</taxon>
        <taxon>Paracoccus</taxon>
    </lineage>
</organism>
<dbReference type="AlphaFoldDB" id="A0A6L6IY22"/>
<dbReference type="SUPFAM" id="SSF56300">
    <property type="entry name" value="Metallo-dependent phosphatases"/>
    <property type="match status" value="1"/>
</dbReference>
<dbReference type="PANTHER" id="PTHR33393">
    <property type="entry name" value="POLYGLUTAMINE SYNTHESIS ACCESSORY PROTEIN RV0574C-RELATED"/>
    <property type="match status" value="1"/>
</dbReference>
<proteinExistence type="inferred from homology"/>
<dbReference type="EMBL" id="WMII01000013">
    <property type="protein sequence ID" value="MTH65425.1"/>
    <property type="molecule type" value="Genomic_DNA"/>
</dbReference>
<gene>
    <name evidence="3" type="ORF">GL284_14220</name>
</gene>
<comment type="caution">
    <text evidence="3">The sequence shown here is derived from an EMBL/GenBank/DDBJ whole genome shotgun (WGS) entry which is preliminary data.</text>
</comment>
<comment type="similarity">
    <text evidence="1">Belongs to the CapA family.</text>
</comment>
<dbReference type="InterPro" id="IPR052169">
    <property type="entry name" value="CW_Biosynth-Accessory"/>
</dbReference>
<dbReference type="Proteomes" id="UP000478740">
    <property type="component" value="Unassembled WGS sequence"/>
</dbReference>
<evidence type="ECO:0000256" key="1">
    <source>
        <dbReference type="ARBA" id="ARBA00005662"/>
    </source>
</evidence>
<keyword evidence="4" id="KW-1185">Reference proteome</keyword>
<evidence type="ECO:0000313" key="3">
    <source>
        <dbReference type="EMBL" id="MTH65425.1"/>
    </source>
</evidence>
<name>A0A6L6IY22_9RHOB</name>
<accession>A0A6L6IY22</accession>
<dbReference type="InterPro" id="IPR019079">
    <property type="entry name" value="Capsule_synth_CapA"/>
</dbReference>
<evidence type="ECO:0000313" key="4">
    <source>
        <dbReference type="Proteomes" id="UP000478740"/>
    </source>
</evidence>